<dbReference type="Proteomes" id="UP000007879">
    <property type="component" value="Unassembled WGS sequence"/>
</dbReference>
<keyword evidence="9 11" id="KW-0472">Membrane</keyword>
<evidence type="ECO:0000256" key="1">
    <source>
        <dbReference type="ARBA" id="ARBA00004477"/>
    </source>
</evidence>
<feature type="transmembrane region" description="Helical" evidence="11">
    <location>
        <begin position="21"/>
        <end position="42"/>
    </location>
</feature>
<dbReference type="PANTHER" id="PTHR12646:SF0">
    <property type="entry name" value="DOL-P-MAN:MAN(5)GLCNAC(2)-PP-DOL ALPHA-1,3-MANNOSYLTRANSFERASE"/>
    <property type="match status" value="1"/>
</dbReference>
<feature type="transmembrane region" description="Helical" evidence="11">
    <location>
        <begin position="129"/>
        <end position="147"/>
    </location>
</feature>
<dbReference type="GeneID" id="100641948"/>
<proteinExistence type="predicted"/>
<name>A0AAN0JN49_AMPQE</name>
<keyword evidence="8 11" id="KW-1133">Transmembrane helix</keyword>
<keyword evidence="6 11" id="KW-0812">Transmembrane</keyword>
<evidence type="ECO:0000256" key="9">
    <source>
        <dbReference type="ARBA" id="ARBA00023136"/>
    </source>
</evidence>
<comment type="catalytic activity">
    <reaction evidence="10">
        <text>an alpha-D-Man-(1-&gt;2)-alpha-D-Man-(1-&gt;2)-alpha-D-Man-(1-&gt;3)-[alpha-D-Man-(1-&gt;6)]-beta-D-Man-(1-&gt;4)-beta-D-GlcNAc-(1-&gt;4)-alpha-D-GlcNAc-diphospho-di-trans,poly-cis-dolichol + a di-trans,poly-cis-dolichyl beta-D-mannosyl phosphate = an alpha-D-Man-(1-&gt;2)-alpha-D-Man-(1-&gt;2)-alpha-D-Man-(1-&gt;3)-[alpha-D-Man-(1-&gt;3)-alpha-D-Man-(1-&gt;6)]-beta-D-Man-(1-&gt;4)-beta-D-GlcNAc-(1-&gt;4)-alpha-D-GlcNAc-diphospho-di-trans,poly-cis-dolichol + a di-trans,poly-cis-dolichyl phosphate + H(+)</text>
        <dbReference type="Rhea" id="RHEA:29527"/>
        <dbReference type="Rhea" id="RHEA-COMP:19498"/>
        <dbReference type="Rhea" id="RHEA-COMP:19501"/>
        <dbReference type="Rhea" id="RHEA-COMP:19516"/>
        <dbReference type="Rhea" id="RHEA-COMP:19517"/>
        <dbReference type="ChEBI" id="CHEBI:15378"/>
        <dbReference type="ChEBI" id="CHEBI:57683"/>
        <dbReference type="ChEBI" id="CHEBI:58211"/>
        <dbReference type="ChEBI" id="CHEBI:132515"/>
        <dbReference type="ChEBI" id="CHEBI:132516"/>
        <dbReference type="EC" id="2.4.1.258"/>
    </reaction>
    <physiologicalReaction direction="left-to-right" evidence="10">
        <dbReference type="Rhea" id="RHEA:29528"/>
    </physiologicalReaction>
</comment>
<comment type="pathway">
    <text evidence="2">Protein modification; protein glycosylation.</text>
</comment>
<protein>
    <recommendedName>
        <fullName evidence="3">dolichyl-P-Man:Man5GlcNAc2-PP-dolichol alpha-1,3-mannosyltransferase</fullName>
        <ecNumber evidence="3">2.4.1.258</ecNumber>
    </recommendedName>
</protein>
<keyword evidence="13" id="KW-1185">Reference proteome</keyword>
<evidence type="ECO:0000256" key="4">
    <source>
        <dbReference type="ARBA" id="ARBA00022676"/>
    </source>
</evidence>
<reference evidence="13" key="1">
    <citation type="journal article" date="2010" name="Nature">
        <title>The Amphimedon queenslandica genome and the evolution of animal complexity.</title>
        <authorList>
            <person name="Srivastava M."/>
            <person name="Simakov O."/>
            <person name="Chapman J."/>
            <person name="Fahey B."/>
            <person name="Gauthier M.E."/>
            <person name="Mitros T."/>
            <person name="Richards G.S."/>
            <person name="Conaco C."/>
            <person name="Dacre M."/>
            <person name="Hellsten U."/>
            <person name="Larroux C."/>
            <person name="Putnam N.H."/>
            <person name="Stanke M."/>
            <person name="Adamska M."/>
            <person name="Darling A."/>
            <person name="Degnan S.M."/>
            <person name="Oakley T.H."/>
            <person name="Plachetzki D.C."/>
            <person name="Zhai Y."/>
            <person name="Adamski M."/>
            <person name="Calcino A."/>
            <person name="Cummins S.F."/>
            <person name="Goodstein D.M."/>
            <person name="Harris C."/>
            <person name="Jackson D.J."/>
            <person name="Leys S.P."/>
            <person name="Shu S."/>
            <person name="Woodcroft B.J."/>
            <person name="Vervoort M."/>
            <person name="Kosik K.S."/>
            <person name="Manning G."/>
            <person name="Degnan B.M."/>
            <person name="Rokhsar D.S."/>
        </authorList>
    </citation>
    <scope>NUCLEOTIDE SEQUENCE [LARGE SCALE GENOMIC DNA]</scope>
</reference>
<organism evidence="12 13">
    <name type="scientific">Amphimedon queenslandica</name>
    <name type="common">Sponge</name>
    <dbReference type="NCBI Taxonomy" id="400682"/>
    <lineage>
        <taxon>Eukaryota</taxon>
        <taxon>Metazoa</taxon>
        <taxon>Porifera</taxon>
        <taxon>Demospongiae</taxon>
        <taxon>Heteroscleromorpha</taxon>
        <taxon>Haplosclerida</taxon>
        <taxon>Niphatidae</taxon>
        <taxon>Amphimedon</taxon>
    </lineage>
</organism>
<evidence type="ECO:0000313" key="12">
    <source>
        <dbReference type="EnsemblMetazoa" id="XP_019858438.1"/>
    </source>
</evidence>
<evidence type="ECO:0000256" key="8">
    <source>
        <dbReference type="ARBA" id="ARBA00022989"/>
    </source>
</evidence>
<evidence type="ECO:0000256" key="3">
    <source>
        <dbReference type="ARBA" id="ARBA00011964"/>
    </source>
</evidence>
<feature type="transmembrane region" description="Helical" evidence="11">
    <location>
        <begin position="271"/>
        <end position="290"/>
    </location>
</feature>
<comment type="subcellular location">
    <subcellularLocation>
        <location evidence="1">Endoplasmic reticulum membrane</location>
        <topology evidence="1">Multi-pass membrane protein</topology>
    </subcellularLocation>
</comment>
<keyword evidence="5" id="KW-0808">Transferase</keyword>
<accession>A0AAN0JN49</accession>
<evidence type="ECO:0000256" key="10">
    <source>
        <dbReference type="ARBA" id="ARBA00049506"/>
    </source>
</evidence>
<evidence type="ECO:0000256" key="11">
    <source>
        <dbReference type="SAM" id="Phobius"/>
    </source>
</evidence>
<dbReference type="GO" id="GO:0005789">
    <property type="term" value="C:endoplasmic reticulum membrane"/>
    <property type="evidence" value="ECO:0007669"/>
    <property type="project" value="UniProtKB-SubCell"/>
</dbReference>
<feature type="transmembrane region" description="Helical" evidence="11">
    <location>
        <begin position="377"/>
        <end position="397"/>
    </location>
</feature>
<dbReference type="KEGG" id="aqu:100641948"/>
<dbReference type="EnsemblMetazoa" id="XM_020002879.1">
    <property type="protein sequence ID" value="XP_019858438.1"/>
    <property type="gene ID" value="LOC100641948"/>
</dbReference>
<dbReference type="PANTHER" id="PTHR12646">
    <property type="entry name" value="NOT56 - RELATED"/>
    <property type="match status" value="1"/>
</dbReference>
<keyword evidence="4" id="KW-0328">Glycosyltransferase</keyword>
<evidence type="ECO:0000256" key="5">
    <source>
        <dbReference type="ARBA" id="ARBA00022679"/>
    </source>
</evidence>
<dbReference type="InterPro" id="IPR007873">
    <property type="entry name" value="Glycosyltransferase_ALG3"/>
</dbReference>
<dbReference type="AlphaFoldDB" id="A0AAN0JN49"/>
<feature type="transmembrane region" description="Helical" evidence="11">
    <location>
        <begin position="78"/>
        <end position="94"/>
    </location>
</feature>
<feature type="transmembrane region" description="Helical" evidence="11">
    <location>
        <begin position="106"/>
        <end position="123"/>
    </location>
</feature>
<evidence type="ECO:0000313" key="13">
    <source>
        <dbReference type="Proteomes" id="UP000007879"/>
    </source>
</evidence>
<sequence length="435" mass="50496">MGATLKSLVYLLKEALFTSKYINYIMILILIMESVLVPVIVWKVPYTEIDWKAYMSEVEGFLNGTRDYSKLRGDTGPLVYPGGFLYIYSILYYLTSRGSDIKLAQVIFSLLYLLNMTLILQIYKKLSNLASFSPVLLLFLSLTGYRVHSIFVLRLFNDTVAIATLHIAILLLINNYWNMGCILYSVAVSIKMNILLYSPGLGFILMKRFGIKETIKKIILCGLVQVVIGSPFLLSHPVSYLMMSFDVTRVFLYKWTVNWRLVPEEVFVSRWFHSSLLIIHLLLIILFINYKWMKSMRYRDLFSWTSNGSMATSEELVYCMYVSNFIGLMVSRSLHYQFYVWYYYTLPILMVWARINTLISMLLLVGMEYCWNVFPSTVYSSLLLHIIHIIIISNLFINVEFISTHFSSSVHLSMWYVLSIVGIVGQYIVNCSIFN</sequence>
<feature type="transmembrane region" description="Helical" evidence="11">
    <location>
        <begin position="409"/>
        <end position="429"/>
    </location>
</feature>
<reference evidence="12" key="2">
    <citation type="submission" date="2024-06" db="UniProtKB">
        <authorList>
            <consortium name="EnsemblMetazoa"/>
        </authorList>
    </citation>
    <scope>IDENTIFICATION</scope>
</reference>
<dbReference type="RefSeq" id="XP_019858438.1">
    <property type="nucleotide sequence ID" value="XM_020002879.1"/>
</dbReference>
<evidence type="ECO:0000256" key="6">
    <source>
        <dbReference type="ARBA" id="ARBA00022692"/>
    </source>
</evidence>
<feature type="transmembrane region" description="Helical" evidence="11">
    <location>
        <begin position="316"/>
        <end position="335"/>
    </location>
</feature>
<feature type="transmembrane region" description="Helical" evidence="11">
    <location>
        <begin position="341"/>
        <end position="365"/>
    </location>
</feature>
<keyword evidence="7" id="KW-0256">Endoplasmic reticulum</keyword>
<dbReference type="EC" id="2.4.1.258" evidence="3"/>
<dbReference type="Pfam" id="PF05208">
    <property type="entry name" value="ALG3"/>
    <property type="match status" value="1"/>
</dbReference>
<feature type="transmembrane region" description="Helical" evidence="11">
    <location>
        <begin position="159"/>
        <end position="177"/>
    </location>
</feature>
<evidence type="ECO:0000256" key="2">
    <source>
        <dbReference type="ARBA" id="ARBA00004922"/>
    </source>
</evidence>
<feature type="transmembrane region" description="Helical" evidence="11">
    <location>
        <begin position="218"/>
        <end position="243"/>
    </location>
</feature>
<feature type="transmembrane region" description="Helical" evidence="11">
    <location>
        <begin position="183"/>
        <end position="206"/>
    </location>
</feature>
<dbReference type="GO" id="GO:0052925">
    <property type="term" value="F:dol-P-Man:Man(5)GlcNAc(2)-PP-Dol alpha-1,3-mannosyltransferase activity"/>
    <property type="evidence" value="ECO:0007669"/>
    <property type="project" value="UniProtKB-EC"/>
</dbReference>
<evidence type="ECO:0000256" key="7">
    <source>
        <dbReference type="ARBA" id="ARBA00022824"/>
    </source>
</evidence>